<dbReference type="InterPro" id="IPR029044">
    <property type="entry name" value="Nucleotide-diphossugar_trans"/>
</dbReference>
<dbReference type="SUPFAM" id="SSF53448">
    <property type="entry name" value="Nucleotide-diphospho-sugar transferases"/>
    <property type="match status" value="1"/>
</dbReference>
<dbReference type="GeneID" id="97141294"/>
<evidence type="ECO:0000313" key="1">
    <source>
        <dbReference type="EMBL" id="QYY44096.1"/>
    </source>
</evidence>
<organism evidence="1 2">
    <name type="scientific">Aneurinibacillus thermoaerophilus</name>
    <dbReference type="NCBI Taxonomy" id="143495"/>
    <lineage>
        <taxon>Bacteria</taxon>
        <taxon>Bacillati</taxon>
        <taxon>Bacillota</taxon>
        <taxon>Bacilli</taxon>
        <taxon>Bacillales</taxon>
        <taxon>Paenibacillaceae</taxon>
        <taxon>Aneurinibacillus group</taxon>
        <taxon>Aneurinibacillus</taxon>
    </lineage>
</organism>
<protein>
    <submittedName>
        <fullName evidence="1">Uncharacterized protein</fullName>
    </submittedName>
</protein>
<accession>A0ABX8YEX0</accession>
<reference evidence="1 2" key="1">
    <citation type="submission" date="2021-08" db="EMBL/GenBank/DDBJ databases">
        <title>Complete genome sequence of the strain Aneurinibacillus thermoaerophilus CCM 8960.</title>
        <authorList>
            <person name="Musilova J."/>
            <person name="Kourilova X."/>
            <person name="Pernicova I."/>
            <person name="Bezdicek M."/>
            <person name="Lengerova M."/>
            <person name="Obruca S."/>
            <person name="Sedlar K."/>
        </authorList>
    </citation>
    <scope>NUCLEOTIDE SEQUENCE [LARGE SCALE GENOMIC DNA]</scope>
    <source>
        <strain evidence="1 2">CCM 8960</strain>
    </source>
</reference>
<sequence>MYAALLFFLDGGPGAKQEENMMIINNSKIKNKEIITRKRNYGCAKNLIDARRFMFDWCKYEKIIVIEDDIIVSPHYIRTLLALHQWAKQNYSNIGVVQCWSYCFLNSEEKRKKLHFVQNGETYWWSFVSYCLDQEVWHALRPILYEYETRFVDKIPWTEDFFKERSKPGLSSVGPDIRAWVKHLIDTQGPKRVKEGPCFKTNIDLRAIFASINYDITSQDLMTGFVLWMAGYVKIETVVNRARHIGKYGITVDEKLFKLLQHDKITLDYYEEDATLTDFREIPQ</sequence>
<evidence type="ECO:0000313" key="2">
    <source>
        <dbReference type="Proteomes" id="UP000826616"/>
    </source>
</evidence>
<name>A0ABX8YEX0_ANETH</name>
<dbReference type="EMBL" id="CP080764">
    <property type="protein sequence ID" value="QYY44096.1"/>
    <property type="molecule type" value="Genomic_DNA"/>
</dbReference>
<keyword evidence="2" id="KW-1185">Reference proteome</keyword>
<dbReference type="Proteomes" id="UP000826616">
    <property type="component" value="Chromosome"/>
</dbReference>
<gene>
    <name evidence="1" type="ORF">K3F53_07925</name>
</gene>
<dbReference type="RefSeq" id="WP_220560203.1">
    <property type="nucleotide sequence ID" value="NZ_CP080764.1"/>
</dbReference>
<proteinExistence type="predicted"/>
<dbReference type="Gene3D" id="3.90.550.10">
    <property type="entry name" value="Spore Coat Polysaccharide Biosynthesis Protein SpsA, Chain A"/>
    <property type="match status" value="1"/>
</dbReference>